<dbReference type="Gene3D" id="1.10.510.10">
    <property type="entry name" value="Transferase(Phosphotransferase) domain 1"/>
    <property type="match status" value="1"/>
</dbReference>
<comment type="catalytic activity">
    <reaction evidence="11">
        <text>L-seryl-[protein] + ATP = O-phospho-L-seryl-[protein] + ADP + H(+)</text>
        <dbReference type="Rhea" id="RHEA:17989"/>
        <dbReference type="Rhea" id="RHEA-COMP:9863"/>
        <dbReference type="Rhea" id="RHEA-COMP:11604"/>
        <dbReference type="ChEBI" id="CHEBI:15378"/>
        <dbReference type="ChEBI" id="CHEBI:29999"/>
        <dbReference type="ChEBI" id="CHEBI:30616"/>
        <dbReference type="ChEBI" id="CHEBI:83421"/>
        <dbReference type="ChEBI" id="CHEBI:456216"/>
        <dbReference type="EC" id="2.7.11.1"/>
    </reaction>
</comment>
<evidence type="ECO:0000256" key="7">
    <source>
        <dbReference type="ARBA" id="ARBA00022840"/>
    </source>
</evidence>
<dbReference type="InterPro" id="IPR000719">
    <property type="entry name" value="Prot_kinase_dom"/>
</dbReference>
<dbReference type="GO" id="GO:0106310">
    <property type="term" value="F:protein serine kinase activity"/>
    <property type="evidence" value="ECO:0007669"/>
    <property type="project" value="RHEA"/>
</dbReference>
<dbReference type="STRING" id="1088818.A0A2H9ZX65"/>
<evidence type="ECO:0000256" key="4">
    <source>
        <dbReference type="ARBA" id="ARBA00022679"/>
    </source>
</evidence>
<evidence type="ECO:0000256" key="3">
    <source>
        <dbReference type="ARBA" id="ARBA00022527"/>
    </source>
</evidence>
<dbReference type="Proteomes" id="UP000236161">
    <property type="component" value="Unassembled WGS sequence"/>
</dbReference>
<dbReference type="Gene3D" id="3.30.200.20">
    <property type="entry name" value="Phosphorylase Kinase, domain 1"/>
    <property type="match status" value="1"/>
</dbReference>
<feature type="domain" description="Protein kinase" evidence="12">
    <location>
        <begin position="55"/>
        <end position="265"/>
    </location>
</feature>
<protein>
    <recommendedName>
        <fullName evidence="2">non-specific serine/threonine protein kinase</fullName>
        <ecNumber evidence="2">2.7.11.1</ecNumber>
    </recommendedName>
</protein>
<evidence type="ECO:0000313" key="13">
    <source>
        <dbReference type="EMBL" id="PKA47901.1"/>
    </source>
</evidence>
<dbReference type="GO" id="GO:0005524">
    <property type="term" value="F:ATP binding"/>
    <property type="evidence" value="ECO:0007669"/>
    <property type="project" value="UniProtKB-KW"/>
</dbReference>
<dbReference type="PROSITE" id="PS50011">
    <property type="entry name" value="PROTEIN_KINASE_DOM"/>
    <property type="match status" value="1"/>
</dbReference>
<dbReference type="GO" id="GO:0004674">
    <property type="term" value="F:protein serine/threonine kinase activity"/>
    <property type="evidence" value="ECO:0007669"/>
    <property type="project" value="UniProtKB-KW"/>
</dbReference>
<comment type="subcellular location">
    <subcellularLocation>
        <location evidence="1">Cell membrane</location>
        <topology evidence="1">Single-pass membrane protein</topology>
    </subcellularLocation>
</comment>
<dbReference type="EMBL" id="KZ453008">
    <property type="protein sequence ID" value="PKA47901.1"/>
    <property type="molecule type" value="Genomic_DNA"/>
</dbReference>
<keyword evidence="3" id="KW-0418">Kinase</keyword>
<evidence type="ECO:0000256" key="6">
    <source>
        <dbReference type="ARBA" id="ARBA00022741"/>
    </source>
</evidence>
<dbReference type="SUPFAM" id="SSF56112">
    <property type="entry name" value="Protein kinase-like (PK-like)"/>
    <property type="match status" value="1"/>
</dbReference>
<dbReference type="InterPro" id="IPR001245">
    <property type="entry name" value="Ser-Thr/Tyr_kinase_cat_dom"/>
</dbReference>
<keyword evidence="5" id="KW-0812">Transmembrane</keyword>
<dbReference type="GO" id="GO:0005886">
    <property type="term" value="C:plasma membrane"/>
    <property type="evidence" value="ECO:0007669"/>
    <property type="project" value="UniProtKB-SubCell"/>
</dbReference>
<evidence type="ECO:0000256" key="11">
    <source>
        <dbReference type="ARBA" id="ARBA00048679"/>
    </source>
</evidence>
<organism evidence="13 14">
    <name type="scientific">Apostasia shenzhenica</name>
    <dbReference type="NCBI Taxonomy" id="1088818"/>
    <lineage>
        <taxon>Eukaryota</taxon>
        <taxon>Viridiplantae</taxon>
        <taxon>Streptophyta</taxon>
        <taxon>Embryophyta</taxon>
        <taxon>Tracheophyta</taxon>
        <taxon>Spermatophyta</taxon>
        <taxon>Magnoliopsida</taxon>
        <taxon>Liliopsida</taxon>
        <taxon>Asparagales</taxon>
        <taxon>Orchidaceae</taxon>
        <taxon>Apostasioideae</taxon>
        <taxon>Apostasia</taxon>
    </lineage>
</organism>
<name>A0A2H9ZX65_9ASPA</name>
<keyword evidence="7" id="KW-0067">ATP-binding</keyword>
<proteinExistence type="predicted"/>
<evidence type="ECO:0000313" key="14">
    <source>
        <dbReference type="Proteomes" id="UP000236161"/>
    </source>
</evidence>
<dbReference type="PANTHER" id="PTHR47982:SF20">
    <property type="entry name" value="NON-SPECIFIC SERINE_THREONINE PROTEIN KINASE"/>
    <property type="match status" value="1"/>
</dbReference>
<dbReference type="InterPro" id="IPR011009">
    <property type="entry name" value="Kinase-like_dom_sf"/>
</dbReference>
<dbReference type="PANTHER" id="PTHR47982">
    <property type="entry name" value="PROLINE-RICH RECEPTOR-LIKE PROTEIN KINASE PERK4"/>
    <property type="match status" value="1"/>
</dbReference>
<evidence type="ECO:0000256" key="10">
    <source>
        <dbReference type="ARBA" id="ARBA00047899"/>
    </source>
</evidence>
<keyword evidence="14" id="KW-1185">Reference proteome</keyword>
<evidence type="ECO:0000256" key="5">
    <source>
        <dbReference type="ARBA" id="ARBA00022692"/>
    </source>
</evidence>
<dbReference type="InterPro" id="IPR047117">
    <property type="entry name" value="PERK1-13-like"/>
</dbReference>
<keyword evidence="8" id="KW-1133">Transmembrane helix</keyword>
<reference evidence="13 14" key="1">
    <citation type="journal article" date="2017" name="Nature">
        <title>The Apostasia genome and the evolution of orchids.</title>
        <authorList>
            <person name="Zhang G.Q."/>
            <person name="Liu K.W."/>
            <person name="Li Z."/>
            <person name="Lohaus R."/>
            <person name="Hsiao Y.Y."/>
            <person name="Niu S.C."/>
            <person name="Wang J.Y."/>
            <person name="Lin Y.C."/>
            <person name="Xu Q."/>
            <person name="Chen L.J."/>
            <person name="Yoshida K."/>
            <person name="Fujiwara S."/>
            <person name="Wang Z.W."/>
            <person name="Zhang Y.Q."/>
            <person name="Mitsuda N."/>
            <person name="Wang M."/>
            <person name="Liu G.H."/>
            <person name="Pecoraro L."/>
            <person name="Huang H.X."/>
            <person name="Xiao X.J."/>
            <person name="Lin M."/>
            <person name="Wu X.Y."/>
            <person name="Wu W.L."/>
            <person name="Chen Y.Y."/>
            <person name="Chang S.B."/>
            <person name="Sakamoto S."/>
            <person name="Ohme-Takagi M."/>
            <person name="Yagi M."/>
            <person name="Zeng S.J."/>
            <person name="Shen C.Y."/>
            <person name="Yeh C.M."/>
            <person name="Luo Y.B."/>
            <person name="Tsai W.C."/>
            <person name="Van de Peer Y."/>
            <person name="Liu Z.J."/>
        </authorList>
    </citation>
    <scope>NUCLEOTIDE SEQUENCE [LARGE SCALE GENOMIC DNA]</scope>
    <source>
        <strain evidence="14">cv. Shenzhen</strain>
        <tissue evidence="13">Stem</tissue>
    </source>
</reference>
<evidence type="ECO:0000256" key="2">
    <source>
        <dbReference type="ARBA" id="ARBA00012513"/>
    </source>
</evidence>
<dbReference type="Pfam" id="PF07714">
    <property type="entry name" value="PK_Tyr_Ser-Thr"/>
    <property type="match status" value="1"/>
</dbReference>
<dbReference type="FunFam" id="3.30.200.20:FF:000125">
    <property type="entry name" value="Protein STRUBBELIG-RECEPTOR FAMILY 8"/>
    <property type="match status" value="1"/>
</dbReference>
<gene>
    <name evidence="13" type="primary">SRF3</name>
    <name evidence="13" type="ORF">AXF42_Ash016247</name>
</gene>
<evidence type="ECO:0000256" key="1">
    <source>
        <dbReference type="ARBA" id="ARBA00004162"/>
    </source>
</evidence>
<dbReference type="OrthoDB" id="676979at2759"/>
<keyword evidence="6" id="KW-0547">Nucleotide-binding</keyword>
<keyword evidence="9" id="KW-0472">Membrane</keyword>
<keyword evidence="4 13" id="KW-0808">Transferase</keyword>
<dbReference type="EC" id="2.7.11.1" evidence="2"/>
<evidence type="ECO:0000256" key="9">
    <source>
        <dbReference type="ARBA" id="ARBA00023136"/>
    </source>
</evidence>
<dbReference type="AlphaFoldDB" id="A0A2H9ZX65"/>
<evidence type="ECO:0000256" key="8">
    <source>
        <dbReference type="ARBA" id="ARBA00022989"/>
    </source>
</evidence>
<sequence length="265" mass="29324">MPPPPPPPPSPPVEKIIVNVNVPPETNSAKSPVTASTPPVTSYSVASLQQYTNSFREENLIKDGRLGKVYMGERPDGKLLSVLKLDDVNSKISVDEFLELVLSISELRHPSILELVGYCAEHGQRLLVYNYFSKKTLSDVLHGDDEMKGKLSWNARLQVALAAAKALQYLHEFQPPIVHQDFEPGNILVNIDLAIRVTDCGLASLMLSDSVAQLSGRMRALLNYEAPEVHESGMYSDRSDVYSFGVVMLELLSGRQPHDRLFPSD</sequence>
<evidence type="ECO:0000259" key="12">
    <source>
        <dbReference type="PROSITE" id="PS50011"/>
    </source>
</evidence>
<keyword evidence="13" id="KW-0675">Receptor</keyword>
<accession>A0A2H9ZX65</accession>
<comment type="catalytic activity">
    <reaction evidence="10">
        <text>L-threonyl-[protein] + ATP = O-phospho-L-threonyl-[protein] + ADP + H(+)</text>
        <dbReference type="Rhea" id="RHEA:46608"/>
        <dbReference type="Rhea" id="RHEA-COMP:11060"/>
        <dbReference type="Rhea" id="RHEA-COMP:11605"/>
        <dbReference type="ChEBI" id="CHEBI:15378"/>
        <dbReference type="ChEBI" id="CHEBI:30013"/>
        <dbReference type="ChEBI" id="CHEBI:30616"/>
        <dbReference type="ChEBI" id="CHEBI:61977"/>
        <dbReference type="ChEBI" id="CHEBI:456216"/>
        <dbReference type="EC" id="2.7.11.1"/>
    </reaction>
</comment>
<keyword evidence="3" id="KW-0723">Serine/threonine-protein kinase</keyword>